<dbReference type="HOGENOM" id="CLU_077871_1_0_2"/>
<feature type="transmembrane region" description="Helical" evidence="5">
    <location>
        <begin position="177"/>
        <end position="194"/>
    </location>
</feature>
<dbReference type="EMBL" id="CP009520">
    <property type="protein sequence ID" value="AKB45558.1"/>
    <property type="molecule type" value="Genomic_DNA"/>
</dbReference>
<dbReference type="RefSeq" id="WP_048123050.1">
    <property type="nucleotide sequence ID" value="NZ_CP009520.1"/>
</dbReference>
<dbReference type="AlphaFoldDB" id="A0A0E3Q7F1"/>
<evidence type="ECO:0000256" key="2">
    <source>
        <dbReference type="ARBA" id="ARBA00022692"/>
    </source>
</evidence>
<dbReference type="CDD" id="cd13967">
    <property type="entry name" value="PT_UbiA_5"/>
    <property type="match status" value="1"/>
</dbReference>
<feature type="transmembrane region" description="Helical" evidence="5">
    <location>
        <begin position="122"/>
        <end position="140"/>
    </location>
</feature>
<keyword evidence="3 5" id="KW-1133">Transmembrane helix</keyword>
<proteinExistence type="predicted"/>
<evidence type="ECO:0000313" key="7">
    <source>
        <dbReference type="Proteomes" id="UP000033096"/>
    </source>
</evidence>
<dbReference type="GO" id="GO:0005886">
    <property type="term" value="C:plasma membrane"/>
    <property type="evidence" value="ECO:0007669"/>
    <property type="project" value="UniProtKB-SubCell"/>
</dbReference>
<keyword evidence="2 5" id="KW-0812">Transmembrane</keyword>
<organism evidence="6 7">
    <name type="scientific">Methanosarcina vacuolata Z-761</name>
    <dbReference type="NCBI Taxonomy" id="1434123"/>
    <lineage>
        <taxon>Archaea</taxon>
        <taxon>Methanobacteriati</taxon>
        <taxon>Methanobacteriota</taxon>
        <taxon>Stenosarchaea group</taxon>
        <taxon>Methanomicrobia</taxon>
        <taxon>Methanosarcinales</taxon>
        <taxon>Methanosarcinaceae</taxon>
        <taxon>Methanosarcina</taxon>
    </lineage>
</organism>
<dbReference type="Pfam" id="PF01040">
    <property type="entry name" value="UbiA"/>
    <property type="match status" value="1"/>
</dbReference>
<feature type="transmembrane region" description="Helical" evidence="5">
    <location>
        <begin position="60"/>
        <end position="78"/>
    </location>
</feature>
<keyword evidence="4 5" id="KW-0472">Membrane</keyword>
<name>A0A0E3Q7F1_9EURY</name>
<keyword evidence="6" id="KW-0808">Transferase</keyword>
<feature type="transmembrane region" description="Helical" evidence="5">
    <location>
        <begin position="152"/>
        <end position="171"/>
    </location>
</feature>
<feature type="transmembrane region" description="Helical" evidence="5">
    <location>
        <begin position="254"/>
        <end position="270"/>
    </location>
</feature>
<feature type="transmembrane region" description="Helical" evidence="5">
    <location>
        <begin position="99"/>
        <end position="116"/>
    </location>
</feature>
<dbReference type="STRING" id="1434123.MSVAZ_3289"/>
<dbReference type="Proteomes" id="UP000033096">
    <property type="component" value="Chromosome"/>
</dbReference>
<dbReference type="Gene3D" id="1.20.120.1780">
    <property type="entry name" value="UbiA prenyltransferase"/>
    <property type="match status" value="1"/>
</dbReference>
<sequence>MNSNVFFGSFERILRYRRKNAQEFGKKNATLELLKSSILVAFSGALRIHIAFLLLQIHSSIFTCIAGGLVIYSVYTLDRALGSEEDVINRKELSGSRKEIGLAASMITFVIGSYILAKEGMLALAFLPLVTGFLYSKGIKIGKFALKLKGGLGVKNFVVGLTWGAFISGLAGSTCRSMLPILLVFTFFGVKLFINSTIYDFKDIKGDTLAGIKTLPVSLGAQNTRNFLLGLHLLSHLILGISLINGIIAFEPIIILYSFICGLLCIHNYTKTCDIESRSRKFERTILVDGESTSIVGLKTIASAFLA</sequence>
<reference evidence="6 7" key="1">
    <citation type="submission" date="2014-07" db="EMBL/GenBank/DDBJ databases">
        <title>Methanogenic archaea and the global carbon cycle.</title>
        <authorList>
            <person name="Henriksen J.R."/>
            <person name="Luke J."/>
            <person name="Reinhart S."/>
            <person name="Benedict M.N."/>
            <person name="Youngblut N.D."/>
            <person name="Metcalf M.E."/>
            <person name="Whitaker R.J."/>
            <person name="Metcalf W.W."/>
        </authorList>
    </citation>
    <scope>NUCLEOTIDE SEQUENCE [LARGE SCALE GENOMIC DNA]</scope>
    <source>
        <strain evidence="6 7">Z-761</strain>
    </source>
</reference>
<gene>
    <name evidence="6" type="ORF">MSVAZ_3289</name>
</gene>
<feature type="transmembrane region" description="Helical" evidence="5">
    <location>
        <begin position="227"/>
        <end position="248"/>
    </location>
</feature>
<accession>A0A0E3Q7F1</accession>
<dbReference type="InterPro" id="IPR000537">
    <property type="entry name" value="UbiA_prenyltransferase"/>
</dbReference>
<evidence type="ECO:0000256" key="4">
    <source>
        <dbReference type="ARBA" id="ARBA00023136"/>
    </source>
</evidence>
<dbReference type="KEGG" id="mvc:MSVAZ_3289"/>
<evidence type="ECO:0000256" key="3">
    <source>
        <dbReference type="ARBA" id="ARBA00022989"/>
    </source>
</evidence>
<dbReference type="PATRIC" id="fig|1434123.4.peg.4038"/>
<evidence type="ECO:0000256" key="5">
    <source>
        <dbReference type="SAM" id="Phobius"/>
    </source>
</evidence>
<evidence type="ECO:0000313" key="6">
    <source>
        <dbReference type="EMBL" id="AKB45558.1"/>
    </source>
</evidence>
<comment type="subcellular location">
    <subcellularLocation>
        <location evidence="1">Cell membrane</location>
        <topology evidence="1">Multi-pass membrane protein</topology>
    </subcellularLocation>
</comment>
<keyword evidence="7" id="KW-1185">Reference proteome</keyword>
<dbReference type="GeneID" id="24811823"/>
<dbReference type="NCBIfam" id="NF010117">
    <property type="entry name" value="PRK13591.1"/>
    <property type="match status" value="1"/>
</dbReference>
<evidence type="ECO:0000256" key="1">
    <source>
        <dbReference type="ARBA" id="ARBA00004651"/>
    </source>
</evidence>
<protein>
    <submittedName>
        <fullName evidence="6">UbiA prenyltransferase family protein</fullName>
    </submittedName>
</protein>
<dbReference type="GO" id="GO:0016765">
    <property type="term" value="F:transferase activity, transferring alkyl or aryl (other than methyl) groups"/>
    <property type="evidence" value="ECO:0007669"/>
    <property type="project" value="InterPro"/>
</dbReference>